<feature type="domain" description="Helix-turn-helix" evidence="2">
    <location>
        <begin position="80"/>
        <end position="127"/>
    </location>
</feature>
<dbReference type="NCBIfam" id="TIGR01764">
    <property type="entry name" value="excise"/>
    <property type="match status" value="1"/>
</dbReference>
<feature type="region of interest" description="Disordered" evidence="1">
    <location>
        <begin position="141"/>
        <end position="161"/>
    </location>
</feature>
<accession>A0ABN2SCM3</accession>
<dbReference type="SUPFAM" id="SSF46955">
    <property type="entry name" value="Putative DNA-binding domain"/>
    <property type="match status" value="1"/>
</dbReference>
<comment type="caution">
    <text evidence="3">The sequence shown here is derived from an EMBL/GenBank/DDBJ whole genome shotgun (WGS) entry which is preliminary data.</text>
</comment>
<dbReference type="EMBL" id="BAAANN010000040">
    <property type="protein sequence ID" value="GAA1984269.1"/>
    <property type="molecule type" value="Genomic_DNA"/>
</dbReference>
<organism evidence="3 4">
    <name type="scientific">Amycolatopsis minnesotensis</name>
    <dbReference type="NCBI Taxonomy" id="337894"/>
    <lineage>
        <taxon>Bacteria</taxon>
        <taxon>Bacillati</taxon>
        <taxon>Actinomycetota</taxon>
        <taxon>Actinomycetes</taxon>
        <taxon>Pseudonocardiales</taxon>
        <taxon>Pseudonocardiaceae</taxon>
        <taxon>Amycolatopsis</taxon>
    </lineage>
</organism>
<name>A0ABN2SCM3_9PSEU</name>
<dbReference type="InterPro" id="IPR010093">
    <property type="entry name" value="SinI_DNA-bd"/>
</dbReference>
<gene>
    <name evidence="3" type="ORF">GCM10009754_71940</name>
</gene>
<evidence type="ECO:0000259" key="2">
    <source>
        <dbReference type="Pfam" id="PF12728"/>
    </source>
</evidence>
<dbReference type="InterPro" id="IPR041657">
    <property type="entry name" value="HTH_17"/>
</dbReference>
<dbReference type="Pfam" id="PF12728">
    <property type="entry name" value="HTH_17"/>
    <property type="match status" value="1"/>
</dbReference>
<sequence>MTSALESHTVLPDAGEANSPALARLMKVLEDIAPSGQHATLTSPYGESVPLPDEVYQVLREVVVALSNGLAINVAPLHAVLTTQQAADMLNVSRPTLVRLLEEGEIPFEKPGRHRRVRLADLLAYRDNARRHRRALLDQMTADAAEHEDPDDSADQVIQTR</sequence>
<dbReference type="Proteomes" id="UP001501116">
    <property type="component" value="Unassembled WGS sequence"/>
</dbReference>
<dbReference type="RefSeq" id="WP_344429309.1">
    <property type="nucleotide sequence ID" value="NZ_BAAANN010000040.1"/>
</dbReference>
<evidence type="ECO:0000313" key="3">
    <source>
        <dbReference type="EMBL" id="GAA1984269.1"/>
    </source>
</evidence>
<keyword evidence="4" id="KW-1185">Reference proteome</keyword>
<evidence type="ECO:0000313" key="4">
    <source>
        <dbReference type="Proteomes" id="UP001501116"/>
    </source>
</evidence>
<protein>
    <recommendedName>
        <fullName evidence="2">Helix-turn-helix domain-containing protein</fullName>
    </recommendedName>
</protein>
<evidence type="ECO:0000256" key="1">
    <source>
        <dbReference type="SAM" id="MobiDB-lite"/>
    </source>
</evidence>
<dbReference type="InterPro" id="IPR009061">
    <property type="entry name" value="DNA-bd_dom_put_sf"/>
</dbReference>
<reference evidence="3 4" key="1">
    <citation type="journal article" date="2019" name="Int. J. Syst. Evol. Microbiol.">
        <title>The Global Catalogue of Microorganisms (GCM) 10K type strain sequencing project: providing services to taxonomists for standard genome sequencing and annotation.</title>
        <authorList>
            <consortium name="The Broad Institute Genomics Platform"/>
            <consortium name="The Broad Institute Genome Sequencing Center for Infectious Disease"/>
            <person name="Wu L."/>
            <person name="Ma J."/>
        </authorList>
    </citation>
    <scope>NUCLEOTIDE SEQUENCE [LARGE SCALE GENOMIC DNA]</scope>
    <source>
        <strain evidence="3 4">JCM 14545</strain>
    </source>
</reference>
<proteinExistence type="predicted"/>